<proteinExistence type="predicted"/>
<keyword evidence="2" id="KW-1185">Reference proteome</keyword>
<evidence type="ECO:0000313" key="1">
    <source>
        <dbReference type="EMBL" id="GIH04224.1"/>
    </source>
</evidence>
<organism evidence="1 2">
    <name type="scientific">Rhizocola hellebori</name>
    <dbReference type="NCBI Taxonomy" id="1392758"/>
    <lineage>
        <taxon>Bacteria</taxon>
        <taxon>Bacillati</taxon>
        <taxon>Actinomycetota</taxon>
        <taxon>Actinomycetes</taxon>
        <taxon>Micromonosporales</taxon>
        <taxon>Micromonosporaceae</taxon>
        <taxon>Rhizocola</taxon>
    </lineage>
</organism>
<comment type="caution">
    <text evidence="1">The sequence shown here is derived from an EMBL/GenBank/DDBJ whole genome shotgun (WGS) entry which is preliminary data.</text>
</comment>
<accession>A0A8J3VE56</accession>
<dbReference type="RefSeq" id="WP_203908103.1">
    <property type="nucleotide sequence ID" value="NZ_BONY01000011.1"/>
</dbReference>
<dbReference type="EMBL" id="BONY01000011">
    <property type="protein sequence ID" value="GIH04224.1"/>
    <property type="molecule type" value="Genomic_DNA"/>
</dbReference>
<protein>
    <submittedName>
        <fullName evidence="1">Uncharacterized protein</fullName>
    </submittedName>
</protein>
<reference evidence="1" key="1">
    <citation type="submission" date="2021-01" db="EMBL/GenBank/DDBJ databases">
        <title>Whole genome shotgun sequence of Rhizocola hellebori NBRC 109834.</title>
        <authorList>
            <person name="Komaki H."/>
            <person name="Tamura T."/>
        </authorList>
    </citation>
    <scope>NUCLEOTIDE SEQUENCE</scope>
    <source>
        <strain evidence="1">NBRC 109834</strain>
    </source>
</reference>
<name>A0A8J3VE56_9ACTN</name>
<dbReference type="Proteomes" id="UP000612899">
    <property type="component" value="Unassembled WGS sequence"/>
</dbReference>
<dbReference type="AlphaFoldDB" id="A0A8J3VE56"/>
<evidence type="ECO:0000313" key="2">
    <source>
        <dbReference type="Proteomes" id="UP000612899"/>
    </source>
</evidence>
<sequence length="98" mass="10570">MGIDVCELLAVIDEARVLLAQPDNDFTWASFRDTEAALSELDELAAKVRRDGEVPFMLTVLFAPTGPIQEVSLSSGWGSEFLALASRFDTALGVAKPV</sequence>
<gene>
    <name evidence="1" type="ORF">Rhe02_22910</name>
</gene>